<evidence type="ECO:0000313" key="1">
    <source>
        <dbReference type="EMBL" id="GBN07543.1"/>
    </source>
</evidence>
<dbReference type="Gene3D" id="3.30.420.10">
    <property type="entry name" value="Ribonuclease H-like superfamily/Ribonuclease H"/>
    <property type="match status" value="1"/>
</dbReference>
<gene>
    <name evidence="1" type="ORF">AVEN_102461_1</name>
</gene>
<dbReference type="Proteomes" id="UP000499080">
    <property type="component" value="Unassembled WGS sequence"/>
</dbReference>
<proteinExistence type="predicted"/>
<dbReference type="GO" id="GO:0003676">
    <property type="term" value="F:nucleic acid binding"/>
    <property type="evidence" value="ECO:0007669"/>
    <property type="project" value="InterPro"/>
</dbReference>
<reference evidence="1 2" key="1">
    <citation type="journal article" date="2019" name="Sci. Rep.">
        <title>Orb-weaving spider Araneus ventricosus genome elucidates the spidroin gene catalogue.</title>
        <authorList>
            <person name="Kono N."/>
            <person name="Nakamura H."/>
            <person name="Ohtoshi R."/>
            <person name="Moran D.A.P."/>
            <person name="Shinohara A."/>
            <person name="Yoshida Y."/>
            <person name="Fujiwara M."/>
            <person name="Mori M."/>
            <person name="Tomita M."/>
            <person name="Arakawa K."/>
        </authorList>
    </citation>
    <scope>NUCLEOTIDE SEQUENCE [LARGE SCALE GENOMIC DNA]</scope>
</reference>
<keyword evidence="2" id="KW-1185">Reference proteome</keyword>
<name>A0A4Y2L1A6_ARAVE</name>
<sequence length="127" mass="14112">MDNQKNNQQLTPPQRRSFEPQYSNLLAIQELDWALSGRRGAGGLQCSKPDSMKIGLVLGMHVKSDWGDFSASKVCPYSPDFNPCDYFLWGTLKDAVFRNAPASLDELEELTSDGYVPFTVGPPRKGV</sequence>
<protein>
    <submittedName>
        <fullName evidence="1">Uncharacterized protein</fullName>
    </submittedName>
</protein>
<organism evidence="1 2">
    <name type="scientific">Araneus ventricosus</name>
    <name type="common">Orbweaver spider</name>
    <name type="synonym">Epeira ventricosa</name>
    <dbReference type="NCBI Taxonomy" id="182803"/>
    <lineage>
        <taxon>Eukaryota</taxon>
        <taxon>Metazoa</taxon>
        <taxon>Ecdysozoa</taxon>
        <taxon>Arthropoda</taxon>
        <taxon>Chelicerata</taxon>
        <taxon>Arachnida</taxon>
        <taxon>Araneae</taxon>
        <taxon>Araneomorphae</taxon>
        <taxon>Entelegynae</taxon>
        <taxon>Araneoidea</taxon>
        <taxon>Araneidae</taxon>
        <taxon>Araneus</taxon>
    </lineage>
</organism>
<comment type="caution">
    <text evidence="1">The sequence shown here is derived from an EMBL/GenBank/DDBJ whole genome shotgun (WGS) entry which is preliminary data.</text>
</comment>
<dbReference type="EMBL" id="BGPR01005164">
    <property type="protein sequence ID" value="GBN07543.1"/>
    <property type="molecule type" value="Genomic_DNA"/>
</dbReference>
<evidence type="ECO:0000313" key="2">
    <source>
        <dbReference type="Proteomes" id="UP000499080"/>
    </source>
</evidence>
<accession>A0A4Y2L1A6</accession>
<dbReference type="AlphaFoldDB" id="A0A4Y2L1A6"/>
<dbReference type="InterPro" id="IPR036397">
    <property type="entry name" value="RNaseH_sf"/>
</dbReference>